<accession>C5LTJ6</accession>
<proteinExistence type="predicted"/>
<keyword evidence="2" id="KW-1185">Reference proteome</keyword>
<sequence>MPAEAAAEALSSLYRIRHHNPAAAAGENLDLVDAATATSILVRLTTSTVIDGEKCSPIMLPSRFCDPVGESIVNCILRSATTGRHLSTRDLDRASQCLSGLARLQLRPADTEALERCLAHAITNSMSSKNVPFLLSIFHSMWKLDLKKAALCISESIMKAFCEVDAVRAVYCAACSSVPPARSFLPLALLPTKLTAVESSQLITALSVMHLDCLRMSDTLSLDELRASLAL</sequence>
<reference evidence="1 2" key="1">
    <citation type="submission" date="2008-07" db="EMBL/GenBank/DDBJ databases">
        <authorList>
            <person name="El-Sayed N."/>
            <person name="Caler E."/>
            <person name="Inman J."/>
            <person name="Amedeo P."/>
            <person name="Hass B."/>
            <person name="Wortman J."/>
        </authorList>
    </citation>
    <scope>NUCLEOTIDE SEQUENCE [LARGE SCALE GENOMIC DNA]</scope>
    <source>
        <strain evidence="2">ATCC 50983 / TXsc</strain>
    </source>
</reference>
<organism evidence="2">
    <name type="scientific">Perkinsus marinus (strain ATCC 50983 / TXsc)</name>
    <dbReference type="NCBI Taxonomy" id="423536"/>
    <lineage>
        <taxon>Eukaryota</taxon>
        <taxon>Sar</taxon>
        <taxon>Alveolata</taxon>
        <taxon>Perkinsozoa</taxon>
        <taxon>Perkinsea</taxon>
        <taxon>Perkinsida</taxon>
        <taxon>Perkinsidae</taxon>
        <taxon>Perkinsus</taxon>
    </lineage>
</organism>
<dbReference type="EMBL" id="GG685305">
    <property type="protein sequence ID" value="EEQ99946.1"/>
    <property type="molecule type" value="Genomic_DNA"/>
</dbReference>
<evidence type="ECO:0000313" key="1">
    <source>
        <dbReference type="EMBL" id="EEQ99946.1"/>
    </source>
</evidence>
<dbReference type="AlphaFoldDB" id="C5LTJ6"/>
<dbReference type="InParanoid" id="C5LTJ6"/>
<dbReference type="GeneID" id="9049633"/>
<dbReference type="RefSeq" id="XP_002767229.1">
    <property type="nucleotide sequence ID" value="XM_002767183.1"/>
</dbReference>
<evidence type="ECO:0000313" key="2">
    <source>
        <dbReference type="Proteomes" id="UP000007800"/>
    </source>
</evidence>
<dbReference type="Proteomes" id="UP000007800">
    <property type="component" value="Unassembled WGS sequence"/>
</dbReference>
<protein>
    <submittedName>
        <fullName evidence="1">Uncharacterized protein</fullName>
    </submittedName>
</protein>
<name>C5LTJ6_PERM5</name>
<gene>
    <name evidence="1" type="ORF">Pmar_PMAR021880</name>
</gene>